<name>A0A9R1C7P2_9BACT</name>
<accession>A0A9R1C7P2</accession>
<evidence type="ECO:0000313" key="1">
    <source>
        <dbReference type="EMBL" id="GJG57533.1"/>
    </source>
</evidence>
<dbReference type="SUPFAM" id="SSF142795">
    <property type="entry name" value="CAC2185-like"/>
    <property type="match status" value="1"/>
</dbReference>
<proteinExistence type="predicted"/>
<evidence type="ECO:0000313" key="2">
    <source>
        <dbReference type="Proteomes" id="UP000825483"/>
    </source>
</evidence>
<comment type="caution">
    <text evidence="1">The sequence shown here is derived from an EMBL/GenBank/DDBJ whole genome shotgun (WGS) entry which is preliminary data.</text>
</comment>
<sequence length="118" mass="14173">MKKDNLLYRAKCKLLGYVRYAQRAVYFRKLKRLIKPTTSVITSNCFAGRIMQDLKLQYTSPTEGLYFMMPDYLEFLKHLKYYTHTAKLSFVKHSRYQLGEQRRLLTPPLSNWPLRRES</sequence>
<dbReference type="RefSeq" id="WP_368858183.1">
    <property type="nucleotide sequence ID" value="NZ_BPTU01000003.1"/>
</dbReference>
<dbReference type="InterPro" id="IPR037226">
    <property type="entry name" value="CAC2185-like_sf"/>
</dbReference>
<gene>
    <name evidence="1" type="ORF">PRLR5076_03840</name>
</gene>
<reference evidence="1" key="1">
    <citation type="journal article" date="2022" name="Int. J. Syst. Evol. Microbiol.">
        <title>Prevotella lacticifex sp. nov., isolated from the rumen of cows.</title>
        <authorList>
            <person name="Shinkai T."/>
            <person name="Ikeyama N."/>
            <person name="Kumagai M."/>
            <person name="Ohmori H."/>
            <person name="Sakamoto M."/>
            <person name="Ohkuma M."/>
            <person name="Mitsumori M."/>
        </authorList>
    </citation>
    <scope>NUCLEOTIDE SEQUENCE</scope>
    <source>
        <strain evidence="1">R5076</strain>
    </source>
</reference>
<protein>
    <recommendedName>
        <fullName evidence="3">DUF1919 domain-containing protein</fullName>
    </recommendedName>
</protein>
<dbReference type="Proteomes" id="UP000825483">
    <property type="component" value="Unassembled WGS sequence"/>
</dbReference>
<keyword evidence="2" id="KW-1185">Reference proteome</keyword>
<dbReference type="InterPro" id="IPR015037">
    <property type="entry name" value="DUF1919"/>
</dbReference>
<dbReference type="Pfam" id="PF08942">
    <property type="entry name" value="DUF1919"/>
    <property type="match status" value="1"/>
</dbReference>
<dbReference type="AlphaFoldDB" id="A0A9R1C7P2"/>
<evidence type="ECO:0008006" key="3">
    <source>
        <dbReference type="Google" id="ProtNLM"/>
    </source>
</evidence>
<organism evidence="1 2">
    <name type="scientific">Prevotella lacticifex</name>
    <dbReference type="NCBI Taxonomy" id="2854755"/>
    <lineage>
        <taxon>Bacteria</taxon>
        <taxon>Pseudomonadati</taxon>
        <taxon>Bacteroidota</taxon>
        <taxon>Bacteroidia</taxon>
        <taxon>Bacteroidales</taxon>
        <taxon>Prevotellaceae</taxon>
        <taxon>Prevotella</taxon>
    </lineage>
</organism>
<dbReference type="EMBL" id="BPUB01000001">
    <property type="protein sequence ID" value="GJG57533.1"/>
    <property type="molecule type" value="Genomic_DNA"/>
</dbReference>